<reference evidence="9" key="2">
    <citation type="journal article" date="2023" name="IMA Fungus">
        <title>Comparative genomic study of the Penicillium genus elucidates a diverse pangenome and 15 lateral gene transfer events.</title>
        <authorList>
            <person name="Petersen C."/>
            <person name="Sorensen T."/>
            <person name="Nielsen M.R."/>
            <person name="Sondergaard T.E."/>
            <person name="Sorensen J.L."/>
            <person name="Fitzpatrick D.A."/>
            <person name="Frisvad J.C."/>
            <person name="Nielsen K.L."/>
        </authorList>
    </citation>
    <scope>NUCLEOTIDE SEQUENCE</scope>
    <source>
        <strain evidence="9">IBT 21917</strain>
    </source>
</reference>
<feature type="region of interest" description="Disordered" evidence="8">
    <location>
        <begin position="1"/>
        <end position="37"/>
    </location>
</feature>
<evidence type="ECO:0000313" key="10">
    <source>
        <dbReference type="Proteomes" id="UP001146351"/>
    </source>
</evidence>
<name>A0A9W9LW79_9EURO</name>
<dbReference type="InterPro" id="IPR033370">
    <property type="entry name" value="COG1"/>
</dbReference>
<dbReference type="PANTHER" id="PTHR31658">
    <property type="entry name" value="CONSERVED OLIGOMERIC GOLGI COMPLEX SUBUNIT 1"/>
    <property type="match status" value="1"/>
</dbReference>
<dbReference type="AlphaFoldDB" id="A0A9W9LW79"/>
<dbReference type="Proteomes" id="UP001146351">
    <property type="component" value="Unassembled WGS sequence"/>
</dbReference>
<comment type="subcellular location">
    <subcellularLocation>
        <location evidence="1">Golgi apparatus membrane</location>
        <topology evidence="1">Peripheral membrane protein</topology>
    </subcellularLocation>
</comment>
<keyword evidence="7" id="KW-0472">Membrane</keyword>
<dbReference type="Pfam" id="PF08700">
    <property type="entry name" value="VPS51_Exo84_N"/>
    <property type="match status" value="1"/>
</dbReference>
<protein>
    <recommendedName>
        <fullName evidence="3">Conserved oligomeric Golgi complex subunit 1</fullName>
    </recommendedName>
</protein>
<accession>A0A9W9LW79</accession>
<evidence type="ECO:0000256" key="3">
    <source>
        <dbReference type="ARBA" id="ARBA00020978"/>
    </source>
</evidence>
<dbReference type="GO" id="GO:0006891">
    <property type="term" value="P:intra-Golgi vesicle-mediated transport"/>
    <property type="evidence" value="ECO:0007669"/>
    <property type="project" value="InterPro"/>
</dbReference>
<comment type="similarity">
    <text evidence="2">Belongs to the COG1 family.</text>
</comment>
<proteinExistence type="inferred from homology"/>
<keyword evidence="4" id="KW-0813">Transport</keyword>
<gene>
    <name evidence="9" type="ORF">N7492_003428</name>
</gene>
<evidence type="ECO:0000256" key="8">
    <source>
        <dbReference type="SAM" id="MobiDB-lite"/>
    </source>
</evidence>
<reference evidence="9" key="1">
    <citation type="submission" date="2022-11" db="EMBL/GenBank/DDBJ databases">
        <authorList>
            <person name="Petersen C."/>
        </authorList>
    </citation>
    <scope>NUCLEOTIDE SEQUENCE</scope>
    <source>
        <strain evidence="9">IBT 21917</strain>
    </source>
</reference>
<dbReference type="OrthoDB" id="46189at2759"/>
<dbReference type="EMBL" id="JAPQKO010000002">
    <property type="protein sequence ID" value="KAJ5180218.1"/>
    <property type="molecule type" value="Genomic_DNA"/>
</dbReference>
<evidence type="ECO:0000256" key="4">
    <source>
        <dbReference type="ARBA" id="ARBA00022448"/>
    </source>
</evidence>
<dbReference type="GO" id="GO:0017119">
    <property type="term" value="C:Golgi transport complex"/>
    <property type="evidence" value="ECO:0007669"/>
    <property type="project" value="InterPro"/>
</dbReference>
<organism evidence="9 10">
    <name type="scientific">Penicillium capsulatum</name>
    <dbReference type="NCBI Taxonomy" id="69766"/>
    <lineage>
        <taxon>Eukaryota</taxon>
        <taxon>Fungi</taxon>
        <taxon>Dikarya</taxon>
        <taxon>Ascomycota</taxon>
        <taxon>Pezizomycotina</taxon>
        <taxon>Eurotiomycetes</taxon>
        <taxon>Eurotiomycetidae</taxon>
        <taxon>Eurotiales</taxon>
        <taxon>Aspergillaceae</taxon>
        <taxon>Penicillium</taxon>
    </lineage>
</organism>
<keyword evidence="6" id="KW-0333">Golgi apparatus</keyword>
<dbReference type="GO" id="GO:0015031">
    <property type="term" value="P:protein transport"/>
    <property type="evidence" value="ECO:0007669"/>
    <property type="project" value="UniProtKB-KW"/>
</dbReference>
<keyword evidence="10" id="KW-1185">Reference proteome</keyword>
<keyword evidence="5" id="KW-0653">Protein transport</keyword>
<evidence type="ECO:0000313" key="9">
    <source>
        <dbReference type="EMBL" id="KAJ5180218.1"/>
    </source>
</evidence>
<evidence type="ECO:0000256" key="1">
    <source>
        <dbReference type="ARBA" id="ARBA00004395"/>
    </source>
</evidence>
<comment type="caution">
    <text evidence="9">The sequence shown here is derived from an EMBL/GenBank/DDBJ whole genome shotgun (WGS) entry which is preliminary data.</text>
</comment>
<evidence type="ECO:0000256" key="2">
    <source>
        <dbReference type="ARBA" id="ARBA00006653"/>
    </source>
</evidence>
<dbReference type="PANTHER" id="PTHR31658:SF0">
    <property type="entry name" value="CONSERVED OLIGOMERIC GOLGI COMPLEX SUBUNIT 1"/>
    <property type="match status" value="1"/>
</dbReference>
<sequence>MVPEAASRMDDLVSTRPRSSPSNPPFAMAPEAPDPKSLKSWHDAFQYPIPTVRRVEQELRRDIASNKEKLRALVGTRYRELVGTAETIVAMNNEIQEVESILADVGRRCNPRLVEKKHTHARQIKGGNTVKDAEKHAYGAQLALLHRCTTTIARLLRKRVSLLLVAKILVVSRLLLKTLSENQTIPPFLEDLRNQLASLRQTLLKRIDKRLASSNTAEDNIVESLAAFCLATSSSADDAIHHFHQVRLDVIARQLDLSRDNIPQSLRLFIHTLQTSKVLRSRQFAEVLSKLKARPILSDPEIRSLDGLDIEVLGRWAAPAVNNFTPWIKLSELSRSEAVESIKEWSLQAFEKLSEGCQQSLATSNDFAEILSLRATTLELWLVSWASTITHHSVDVLERLRSIFNNNLKRVLMAEVQTVNEISQRMSSIISSWETTDHVHVGSVWDYDLIVADYSNGAAAFKQTVADRLLGRDDDVSAVMRKYQTWLKSIQDVKESIESLRSLRWTDVLVGGGVEDDDVDITPRLNSEDPRLLSEGLHTSVRQAFDHLQSSFTDCFKAFGTSHLGQKATFLLRVIRLVRRNIPVGFVADDFLFCGNAVPELQKQLATEVVAHSGSLSLQLSSNAHQDTRKLKIVPGRSLWEGEFAVPVQPSPGAFKYLRCLTATMDENGTDLWDPSTVKVLKEQLREHLEESLRSTLDKLENWSAEVKDEKPAEERDEKQQENNSDPAPVDSETADGEADVLRDWKIQLFFDSAYLEHAIGGPTQLKGAIDLVQAKIDLSAETTKAIQKGSQDYWKRTELLFGLLAQ</sequence>
<dbReference type="GO" id="GO:0000139">
    <property type="term" value="C:Golgi membrane"/>
    <property type="evidence" value="ECO:0007669"/>
    <property type="project" value="UniProtKB-SubCell"/>
</dbReference>
<evidence type="ECO:0000256" key="6">
    <source>
        <dbReference type="ARBA" id="ARBA00023034"/>
    </source>
</evidence>
<evidence type="ECO:0000256" key="7">
    <source>
        <dbReference type="ARBA" id="ARBA00023136"/>
    </source>
</evidence>
<feature type="compositionally biased region" description="Basic and acidic residues" evidence="8">
    <location>
        <begin position="704"/>
        <end position="721"/>
    </location>
</feature>
<feature type="region of interest" description="Disordered" evidence="8">
    <location>
        <begin position="704"/>
        <end position="737"/>
    </location>
</feature>
<evidence type="ECO:0000256" key="5">
    <source>
        <dbReference type="ARBA" id="ARBA00022927"/>
    </source>
</evidence>